<accession>A0A8K0CE35</accession>
<protein>
    <submittedName>
        <fullName evidence="1">Uncharacterized protein</fullName>
    </submittedName>
</protein>
<gene>
    <name evidence="1" type="ORF">ILUMI_24073</name>
</gene>
<proteinExistence type="predicted"/>
<evidence type="ECO:0000313" key="1">
    <source>
        <dbReference type="EMBL" id="KAF2882070.1"/>
    </source>
</evidence>
<organism evidence="1 2">
    <name type="scientific">Ignelater luminosus</name>
    <name type="common">Cucubano</name>
    <name type="synonym">Pyrophorus luminosus</name>
    <dbReference type="NCBI Taxonomy" id="2038154"/>
    <lineage>
        <taxon>Eukaryota</taxon>
        <taxon>Metazoa</taxon>
        <taxon>Ecdysozoa</taxon>
        <taxon>Arthropoda</taxon>
        <taxon>Hexapoda</taxon>
        <taxon>Insecta</taxon>
        <taxon>Pterygota</taxon>
        <taxon>Neoptera</taxon>
        <taxon>Endopterygota</taxon>
        <taxon>Coleoptera</taxon>
        <taxon>Polyphaga</taxon>
        <taxon>Elateriformia</taxon>
        <taxon>Elateroidea</taxon>
        <taxon>Elateridae</taxon>
        <taxon>Agrypninae</taxon>
        <taxon>Pyrophorini</taxon>
        <taxon>Ignelater</taxon>
    </lineage>
</organism>
<dbReference type="OrthoDB" id="6774127at2759"/>
<reference evidence="1" key="1">
    <citation type="submission" date="2019-08" db="EMBL/GenBank/DDBJ databases">
        <title>The genome of the North American firefly Photinus pyralis.</title>
        <authorList>
            <consortium name="Photinus pyralis genome working group"/>
            <person name="Fallon T.R."/>
            <person name="Sander Lower S.E."/>
            <person name="Weng J.-K."/>
        </authorList>
    </citation>
    <scope>NUCLEOTIDE SEQUENCE</scope>
    <source>
        <strain evidence="1">TRF0915ILg1</strain>
        <tissue evidence="1">Whole body</tissue>
    </source>
</reference>
<dbReference type="AlphaFoldDB" id="A0A8K0CE35"/>
<sequence>MEKRRQQKRPNTQKYRQIHKVIKRKIREAKERYMEQNCREVKNLAARYDNFNLHKKIKKMTGLRRKRQQGTIKDKDGNIIIDLSAKLKRCEEYIKELFYDARANTTEMADELRIINQEIEFAIRNAKVNKVVVPDQIPVELLN</sequence>
<dbReference type="Proteomes" id="UP000801492">
    <property type="component" value="Unassembled WGS sequence"/>
</dbReference>
<evidence type="ECO:0000313" key="2">
    <source>
        <dbReference type="Proteomes" id="UP000801492"/>
    </source>
</evidence>
<dbReference type="EMBL" id="VTPC01090655">
    <property type="protein sequence ID" value="KAF2882070.1"/>
    <property type="molecule type" value="Genomic_DNA"/>
</dbReference>
<keyword evidence="2" id="KW-1185">Reference proteome</keyword>
<name>A0A8K0CE35_IGNLU</name>
<comment type="caution">
    <text evidence="1">The sequence shown here is derived from an EMBL/GenBank/DDBJ whole genome shotgun (WGS) entry which is preliminary data.</text>
</comment>